<dbReference type="InterPro" id="IPR041588">
    <property type="entry name" value="Integrase_H2C2"/>
</dbReference>
<name>A0AAE0GVQ5_9CHLO</name>
<feature type="region of interest" description="Disordered" evidence="1">
    <location>
        <begin position="1"/>
        <end position="24"/>
    </location>
</feature>
<dbReference type="EMBL" id="LGRX02001980">
    <property type="protein sequence ID" value="KAK3285058.1"/>
    <property type="molecule type" value="Genomic_DNA"/>
</dbReference>
<accession>A0AAE0GVQ5</accession>
<reference evidence="3 4" key="1">
    <citation type="journal article" date="2015" name="Genome Biol. Evol.">
        <title>Comparative Genomics of a Bacterivorous Green Alga Reveals Evolutionary Causalities and Consequences of Phago-Mixotrophic Mode of Nutrition.</title>
        <authorList>
            <person name="Burns J.A."/>
            <person name="Paasch A."/>
            <person name="Narechania A."/>
            <person name="Kim E."/>
        </authorList>
    </citation>
    <scope>NUCLEOTIDE SEQUENCE [LARGE SCALE GENOMIC DNA]</scope>
    <source>
        <strain evidence="3 4">PLY_AMNH</strain>
    </source>
</reference>
<gene>
    <name evidence="3" type="ORF">CYMTET_7311</name>
</gene>
<organism evidence="3 4">
    <name type="scientific">Cymbomonas tetramitiformis</name>
    <dbReference type="NCBI Taxonomy" id="36881"/>
    <lineage>
        <taxon>Eukaryota</taxon>
        <taxon>Viridiplantae</taxon>
        <taxon>Chlorophyta</taxon>
        <taxon>Pyramimonadophyceae</taxon>
        <taxon>Pyramimonadales</taxon>
        <taxon>Pyramimonadaceae</taxon>
        <taxon>Cymbomonas</taxon>
    </lineage>
</organism>
<comment type="caution">
    <text evidence="3">The sequence shown here is derived from an EMBL/GenBank/DDBJ whole genome shotgun (WGS) entry which is preliminary data.</text>
</comment>
<dbReference type="Proteomes" id="UP001190700">
    <property type="component" value="Unassembled WGS sequence"/>
</dbReference>
<evidence type="ECO:0000256" key="1">
    <source>
        <dbReference type="SAM" id="MobiDB-lite"/>
    </source>
</evidence>
<evidence type="ECO:0000259" key="2">
    <source>
        <dbReference type="Pfam" id="PF17921"/>
    </source>
</evidence>
<evidence type="ECO:0000313" key="3">
    <source>
        <dbReference type="EMBL" id="KAK3285058.1"/>
    </source>
</evidence>
<dbReference type="AlphaFoldDB" id="A0AAE0GVQ5"/>
<keyword evidence="4" id="KW-1185">Reference proteome</keyword>
<dbReference type="Pfam" id="PF17921">
    <property type="entry name" value="Integrase_H2C2"/>
    <property type="match status" value="1"/>
</dbReference>
<sequence>MANASGVRPPSRSRQQRIKKTRVPQPIVREGAAAELWDAAAGASDAEFLKALQAEYERDGPLCTLREKVLSAQHGTTIDFRVIGEVLWRVSAGRYQLGLGEDSPLREVVIRGAHDSLGAGHTGRDKTLERVLRRFWWRYATSRWGG</sequence>
<protein>
    <recommendedName>
        <fullName evidence="2">Integrase zinc-binding domain-containing protein</fullName>
    </recommendedName>
</protein>
<dbReference type="Gene3D" id="1.10.340.70">
    <property type="match status" value="1"/>
</dbReference>
<proteinExistence type="predicted"/>
<evidence type="ECO:0000313" key="4">
    <source>
        <dbReference type="Proteomes" id="UP001190700"/>
    </source>
</evidence>
<feature type="domain" description="Integrase zinc-binding" evidence="2">
    <location>
        <begin position="103"/>
        <end position="138"/>
    </location>
</feature>